<proteinExistence type="predicted"/>
<protein>
    <recommendedName>
        <fullName evidence="2">Lipoprotein</fullName>
    </recommendedName>
</protein>
<evidence type="ECO:0000313" key="1">
    <source>
        <dbReference type="EMBL" id="BFG70501.1"/>
    </source>
</evidence>
<gene>
    <name evidence="1" type="ORF">KACHI17_13820</name>
</gene>
<name>A0AAT9GIU9_9BACT</name>
<organism evidence="1">
    <name type="scientific">Sediminibacterium sp. KACHI17</name>
    <dbReference type="NCBI Taxonomy" id="1751071"/>
    <lineage>
        <taxon>Bacteria</taxon>
        <taxon>Pseudomonadati</taxon>
        <taxon>Bacteroidota</taxon>
        <taxon>Chitinophagia</taxon>
        <taxon>Chitinophagales</taxon>
        <taxon>Chitinophagaceae</taxon>
        <taxon>Sediminibacterium</taxon>
    </lineage>
</organism>
<accession>A0AAT9GIU9</accession>
<dbReference type="EMBL" id="AP029612">
    <property type="protein sequence ID" value="BFG70501.1"/>
    <property type="molecule type" value="Genomic_DNA"/>
</dbReference>
<dbReference type="AlphaFoldDB" id="A0AAT9GIU9"/>
<sequence length="154" mass="17689">MFLFSILLCVQSASASSKGADTSFNIYKGGIDSLHKHIERSLVRSMPILKKDYFLFFKILIGNKGVEKVSELYNQETEISKWASKNIGKHTDNWIKPEKESFIVVIPVFLFVEKRKENISGQETPFFTEGKSNEIIKYSFLIPPVKIFQYTSSH</sequence>
<reference evidence="1" key="1">
    <citation type="submission" date="2024-02" db="EMBL/GenBank/DDBJ databases">
        <title>Sediminibacterium planktonica sp. nov. and Sediminibacterium longus sp. nov., isolated from surface lake and river water.</title>
        <authorList>
            <person name="Watanabe K."/>
            <person name="Takemine S."/>
            <person name="Ishii Y."/>
            <person name="Ogata Y."/>
            <person name="Shindo C."/>
            <person name="Suda W."/>
        </authorList>
    </citation>
    <scope>NUCLEOTIDE SEQUENCE</scope>
    <source>
        <strain evidence="1">KACHI17</strain>
    </source>
</reference>
<evidence type="ECO:0008006" key="2">
    <source>
        <dbReference type="Google" id="ProtNLM"/>
    </source>
</evidence>